<evidence type="ECO:0000313" key="2">
    <source>
        <dbReference type="EMBL" id="MBB5817362.1"/>
    </source>
</evidence>
<proteinExistence type="predicted"/>
<dbReference type="AlphaFoldDB" id="A0A7W9MDX7"/>
<evidence type="ECO:0008006" key="4">
    <source>
        <dbReference type="Google" id="ProtNLM"/>
    </source>
</evidence>
<evidence type="ECO:0000313" key="3">
    <source>
        <dbReference type="Proteomes" id="UP000540685"/>
    </source>
</evidence>
<gene>
    <name evidence="2" type="ORF">F4562_000424</name>
</gene>
<reference evidence="2 3" key="1">
    <citation type="submission" date="2020-08" db="EMBL/GenBank/DDBJ databases">
        <title>Sequencing the genomes of 1000 actinobacteria strains.</title>
        <authorList>
            <person name="Klenk H.-P."/>
        </authorList>
    </citation>
    <scope>NUCLEOTIDE SEQUENCE [LARGE SCALE GENOMIC DNA]</scope>
    <source>
        <strain evidence="2 3">DSM 46887</strain>
    </source>
</reference>
<feature type="signal peptide" evidence="1">
    <location>
        <begin position="1"/>
        <end position="30"/>
    </location>
</feature>
<evidence type="ECO:0000256" key="1">
    <source>
        <dbReference type="SAM" id="SignalP"/>
    </source>
</evidence>
<feature type="chain" id="PRO_5030878764" description="Secreted protein" evidence="1">
    <location>
        <begin position="31"/>
        <end position="90"/>
    </location>
</feature>
<organism evidence="2 3">
    <name type="scientific">Streptosporangium becharense</name>
    <dbReference type="NCBI Taxonomy" id="1816182"/>
    <lineage>
        <taxon>Bacteria</taxon>
        <taxon>Bacillati</taxon>
        <taxon>Actinomycetota</taxon>
        <taxon>Actinomycetes</taxon>
        <taxon>Streptosporangiales</taxon>
        <taxon>Streptosporangiaceae</taxon>
        <taxon>Streptosporangium</taxon>
    </lineage>
</organism>
<sequence length="90" mass="8713">MIHLRSVLTRTAAIAVLGLAVVGVPAAASAASVGATAPAVQQDACSTVAAVAGPILALVDLGLINLDTAVQMIADLTGLPVEQVVGCLGV</sequence>
<dbReference type="RefSeq" id="WP_184540526.1">
    <property type="nucleotide sequence ID" value="NZ_JACHMP010000001.1"/>
</dbReference>
<keyword evidence="1" id="KW-0732">Signal</keyword>
<accession>A0A7W9MDX7</accession>
<protein>
    <recommendedName>
        <fullName evidence="4">Secreted protein</fullName>
    </recommendedName>
</protein>
<dbReference type="EMBL" id="JACHMP010000001">
    <property type="protein sequence ID" value="MBB5817362.1"/>
    <property type="molecule type" value="Genomic_DNA"/>
</dbReference>
<dbReference type="Proteomes" id="UP000540685">
    <property type="component" value="Unassembled WGS sequence"/>
</dbReference>
<keyword evidence="3" id="KW-1185">Reference proteome</keyword>
<name>A0A7W9MDX7_9ACTN</name>
<comment type="caution">
    <text evidence="2">The sequence shown here is derived from an EMBL/GenBank/DDBJ whole genome shotgun (WGS) entry which is preliminary data.</text>
</comment>